<feature type="binding site" evidence="15">
    <location>
        <position position="68"/>
    </location>
    <ligand>
        <name>substrate</name>
    </ligand>
</feature>
<keyword evidence="18" id="KW-0560">Oxidoreductase</keyword>
<evidence type="ECO:0000256" key="2">
    <source>
        <dbReference type="ARBA" id="ARBA00004418"/>
    </source>
</evidence>
<feature type="binding site" evidence="15">
    <location>
        <position position="130"/>
    </location>
    <ligand>
        <name>substrate</name>
    </ligand>
</feature>
<dbReference type="FunFam" id="2.40.10.120:FF:000007">
    <property type="entry name" value="Periplasmic serine endoprotease DegP-like"/>
    <property type="match status" value="1"/>
</dbReference>
<dbReference type="EC" id="3.4.21.107" evidence="4"/>
<evidence type="ECO:0000256" key="16">
    <source>
        <dbReference type="SAM" id="SignalP"/>
    </source>
</evidence>
<name>A8ZXZ1_DESOH</name>
<keyword evidence="9" id="KW-0574">Periplasm</keyword>
<dbReference type="Pfam" id="PF17820">
    <property type="entry name" value="PDZ_6"/>
    <property type="match status" value="1"/>
</dbReference>
<feature type="binding site" evidence="15">
    <location>
        <position position="160"/>
    </location>
    <ligand>
        <name>substrate</name>
    </ligand>
</feature>
<dbReference type="PRINTS" id="PR00834">
    <property type="entry name" value="PROTEASES2C"/>
</dbReference>
<evidence type="ECO:0000256" key="14">
    <source>
        <dbReference type="PIRSR" id="PIRSR611782-1"/>
    </source>
</evidence>
<dbReference type="GO" id="GO:0006508">
    <property type="term" value="P:proteolysis"/>
    <property type="evidence" value="ECO:0007669"/>
    <property type="project" value="UniProtKB-KW"/>
</dbReference>
<keyword evidence="10" id="KW-0378">Hydrolase</keyword>
<dbReference type="PANTHER" id="PTHR22939:SF130">
    <property type="entry name" value="PERIPLASMIC SERINE ENDOPROTEASE DEGP-LIKE-RELATED"/>
    <property type="match status" value="1"/>
</dbReference>
<evidence type="ECO:0000256" key="10">
    <source>
        <dbReference type="ARBA" id="ARBA00022801"/>
    </source>
</evidence>
<dbReference type="InterPro" id="IPR009003">
    <property type="entry name" value="Peptidase_S1_PA"/>
</dbReference>
<comment type="similarity">
    <text evidence="3">Belongs to the peptidase S1C family.</text>
</comment>
<feature type="binding site" evidence="15">
    <location>
        <begin position="232"/>
        <end position="234"/>
    </location>
    <ligand>
        <name>substrate</name>
    </ligand>
</feature>
<comment type="subcellular location">
    <subcellularLocation>
        <location evidence="2">Periplasm</location>
    </subcellularLocation>
</comment>
<dbReference type="STRING" id="96561.Dole_2815"/>
<dbReference type="GO" id="GO:0016491">
    <property type="term" value="F:oxidoreductase activity"/>
    <property type="evidence" value="ECO:0007669"/>
    <property type="project" value="UniProtKB-KW"/>
</dbReference>
<dbReference type="InterPro" id="IPR041489">
    <property type="entry name" value="PDZ_6"/>
</dbReference>
<evidence type="ECO:0000313" key="18">
    <source>
        <dbReference type="EMBL" id="ABW68618.1"/>
    </source>
</evidence>
<comment type="catalytic activity">
    <reaction evidence="1">
        <text>Acts on substrates that are at least partially unfolded. The cleavage site P1 residue is normally between a pair of hydrophobic residues, such as Val-|-Val.</text>
        <dbReference type="EC" id="3.4.21.107"/>
    </reaction>
</comment>
<feature type="signal peptide" evidence="16">
    <location>
        <begin position="1"/>
        <end position="38"/>
    </location>
</feature>
<proteinExistence type="inferred from homology"/>
<feature type="active site" description="Charge relay system" evidence="14">
    <location>
        <position position="130"/>
    </location>
</feature>
<dbReference type="HOGENOM" id="CLU_020120_1_0_7"/>
<dbReference type="NCBIfam" id="TIGR02037">
    <property type="entry name" value="degP_htrA_DO"/>
    <property type="match status" value="1"/>
</dbReference>
<dbReference type="SMART" id="SM00228">
    <property type="entry name" value="PDZ"/>
    <property type="match status" value="2"/>
</dbReference>
<feature type="chain" id="PRO_5038475489" description="Probable periplasmic serine endoprotease DegP-like" evidence="16">
    <location>
        <begin position="39"/>
        <end position="485"/>
    </location>
</feature>
<sequence length="485" mass="51893">MKHYATLPTAISRRCVAGAGMALALLTLLFTMNSAALAAIQKQPALIPESFSELADAIGPAVVNIRTETTTAQSDRLSRHFFNSPFGENDPFNEFFERFFNAPHGRQFKQRSLGSGFVIDSRGLIVTNNHVVENADKIIVKLKDGDEFDATVVGTDANTDLALLEIEAKRPLPSLELGDSDDLKVGEWVVAIGSPFGLEQTVTAGIVSAKGRVIGAGPYDDFIQTDASINPGNSGGPLVNLAGEVVGINTAIIASGQGIGFAIPANLANNILEQLETKGHVIRGWLGVGIQPVSKEMAEYYNLESGKGALVTEVFPGDPADKAGIKTQDIILEVNGKEIKDSRDLSAMIASLPVGETIKVMLLRDGKKKTVTVKIKERDDTRVAGKSETGTQSAMDLEVADITEEVARKLNLNSTEGVYVSEVAPGGKGDQAGIQPGDVIREINRQRIQNTADFEAILKGIKEGDPLLILIRKSNGMFMVIKTTR</sequence>
<accession>A8ZXZ1</accession>
<evidence type="ECO:0000256" key="12">
    <source>
        <dbReference type="ARBA" id="ARBA00023016"/>
    </source>
</evidence>
<feature type="active site" description="Charge relay system" evidence="14">
    <location>
        <position position="160"/>
    </location>
</feature>
<dbReference type="AlphaFoldDB" id="A8ZXZ1"/>
<dbReference type="EMBL" id="CP000859">
    <property type="protein sequence ID" value="ABW68618.1"/>
    <property type="molecule type" value="Genomic_DNA"/>
</dbReference>
<protein>
    <recommendedName>
        <fullName evidence="5">Probable periplasmic serine endoprotease DegP-like</fullName>
        <ecNumber evidence="4">3.4.21.107</ecNumber>
    </recommendedName>
    <alternativeName>
        <fullName evidence="13">Protease Do</fullName>
    </alternativeName>
</protein>
<organism evidence="18 19">
    <name type="scientific">Desulfosudis oleivorans (strain DSM 6200 / JCM 39069 / Hxd3)</name>
    <name type="common">Desulfococcus oleovorans</name>
    <dbReference type="NCBI Taxonomy" id="96561"/>
    <lineage>
        <taxon>Bacteria</taxon>
        <taxon>Pseudomonadati</taxon>
        <taxon>Thermodesulfobacteriota</taxon>
        <taxon>Desulfobacteria</taxon>
        <taxon>Desulfobacterales</taxon>
        <taxon>Desulfosudaceae</taxon>
        <taxon>Desulfosudis</taxon>
    </lineage>
</organism>
<feature type="active site" description="Charge relay system" evidence="14">
    <location>
        <position position="234"/>
    </location>
</feature>
<evidence type="ECO:0000256" key="7">
    <source>
        <dbReference type="ARBA" id="ARBA00022729"/>
    </source>
</evidence>
<dbReference type="InterPro" id="IPR001940">
    <property type="entry name" value="Peptidase_S1C"/>
</dbReference>
<dbReference type="GO" id="GO:0004252">
    <property type="term" value="F:serine-type endopeptidase activity"/>
    <property type="evidence" value="ECO:0007669"/>
    <property type="project" value="InterPro"/>
</dbReference>
<dbReference type="Pfam" id="PF13365">
    <property type="entry name" value="Trypsin_2"/>
    <property type="match status" value="1"/>
</dbReference>
<feature type="domain" description="PDZ" evidence="17">
    <location>
        <begin position="399"/>
        <end position="475"/>
    </location>
</feature>
<evidence type="ECO:0000259" key="17">
    <source>
        <dbReference type="PROSITE" id="PS50106"/>
    </source>
</evidence>
<dbReference type="InterPro" id="IPR036034">
    <property type="entry name" value="PDZ_sf"/>
</dbReference>
<evidence type="ECO:0000256" key="15">
    <source>
        <dbReference type="PIRSR" id="PIRSR611782-2"/>
    </source>
</evidence>
<dbReference type="CDD" id="cd10839">
    <property type="entry name" value="cpPDZ1_DegP-like"/>
    <property type="match status" value="1"/>
</dbReference>
<evidence type="ECO:0000256" key="5">
    <source>
        <dbReference type="ARBA" id="ARBA00013958"/>
    </source>
</evidence>
<dbReference type="Pfam" id="PF13180">
    <property type="entry name" value="PDZ_2"/>
    <property type="match status" value="1"/>
</dbReference>
<reference evidence="18 19" key="1">
    <citation type="submission" date="2007-10" db="EMBL/GenBank/DDBJ databases">
        <title>Complete sequence of Desulfococcus oleovorans Hxd3.</title>
        <authorList>
            <consortium name="US DOE Joint Genome Institute"/>
            <person name="Copeland A."/>
            <person name="Lucas S."/>
            <person name="Lapidus A."/>
            <person name="Barry K."/>
            <person name="Glavina del Rio T."/>
            <person name="Dalin E."/>
            <person name="Tice H."/>
            <person name="Pitluck S."/>
            <person name="Kiss H."/>
            <person name="Brettin T."/>
            <person name="Bruce D."/>
            <person name="Detter J.C."/>
            <person name="Han C."/>
            <person name="Schmutz J."/>
            <person name="Larimer F."/>
            <person name="Land M."/>
            <person name="Hauser L."/>
            <person name="Kyrpides N."/>
            <person name="Kim E."/>
            <person name="Wawrik B."/>
            <person name="Richardson P."/>
        </authorList>
    </citation>
    <scope>NUCLEOTIDE SEQUENCE [LARGE SCALE GENOMIC DNA]</scope>
    <source>
        <strain evidence="19">DSM 6200 / JCM 39069 / Hxd3</strain>
    </source>
</reference>
<dbReference type="PANTHER" id="PTHR22939">
    <property type="entry name" value="SERINE PROTEASE FAMILY S1C HTRA-RELATED"/>
    <property type="match status" value="1"/>
</dbReference>
<dbReference type="CDD" id="cd06779">
    <property type="entry name" value="cpPDZ_Deg_HtrA-like"/>
    <property type="match status" value="1"/>
</dbReference>
<evidence type="ECO:0000256" key="4">
    <source>
        <dbReference type="ARBA" id="ARBA00013035"/>
    </source>
</evidence>
<evidence type="ECO:0000256" key="1">
    <source>
        <dbReference type="ARBA" id="ARBA00001772"/>
    </source>
</evidence>
<dbReference type="PROSITE" id="PS50106">
    <property type="entry name" value="PDZ"/>
    <property type="match status" value="2"/>
</dbReference>
<dbReference type="Gene3D" id="2.40.10.120">
    <property type="match status" value="1"/>
</dbReference>
<evidence type="ECO:0000313" key="19">
    <source>
        <dbReference type="Proteomes" id="UP000008561"/>
    </source>
</evidence>
<keyword evidence="7 16" id="KW-0732">Signal</keyword>
<dbReference type="RefSeq" id="WP_012176229.1">
    <property type="nucleotide sequence ID" value="NC_009943.1"/>
</dbReference>
<keyword evidence="8" id="KW-0677">Repeat</keyword>
<keyword evidence="12" id="KW-0346">Stress response</keyword>
<dbReference type="Gene3D" id="2.30.42.10">
    <property type="match status" value="2"/>
</dbReference>
<gene>
    <name evidence="18" type="ordered locus">Dole_2815</name>
</gene>
<evidence type="ECO:0000256" key="11">
    <source>
        <dbReference type="ARBA" id="ARBA00022825"/>
    </source>
</evidence>
<dbReference type="eggNOG" id="COG0265">
    <property type="taxonomic scope" value="Bacteria"/>
</dbReference>
<feature type="domain" description="PDZ" evidence="17">
    <location>
        <begin position="270"/>
        <end position="366"/>
    </location>
</feature>
<keyword evidence="11" id="KW-0720">Serine protease</keyword>
<dbReference type="SUPFAM" id="SSF50494">
    <property type="entry name" value="Trypsin-like serine proteases"/>
    <property type="match status" value="1"/>
</dbReference>
<evidence type="ECO:0000256" key="9">
    <source>
        <dbReference type="ARBA" id="ARBA00022764"/>
    </source>
</evidence>
<dbReference type="InterPro" id="IPR001478">
    <property type="entry name" value="PDZ"/>
</dbReference>
<dbReference type="KEGG" id="dol:Dole_2815"/>
<evidence type="ECO:0000256" key="6">
    <source>
        <dbReference type="ARBA" id="ARBA00022670"/>
    </source>
</evidence>
<dbReference type="SUPFAM" id="SSF50156">
    <property type="entry name" value="PDZ domain-like"/>
    <property type="match status" value="2"/>
</dbReference>
<evidence type="ECO:0000256" key="3">
    <source>
        <dbReference type="ARBA" id="ARBA00010541"/>
    </source>
</evidence>
<evidence type="ECO:0000256" key="8">
    <source>
        <dbReference type="ARBA" id="ARBA00022737"/>
    </source>
</evidence>
<keyword evidence="19" id="KW-1185">Reference proteome</keyword>
<dbReference type="GO" id="GO:0042597">
    <property type="term" value="C:periplasmic space"/>
    <property type="evidence" value="ECO:0007669"/>
    <property type="project" value="UniProtKB-SubCell"/>
</dbReference>
<feature type="binding site" evidence="15">
    <location>
        <begin position="250"/>
        <end position="254"/>
    </location>
    <ligand>
        <name>substrate</name>
    </ligand>
</feature>
<dbReference type="Proteomes" id="UP000008561">
    <property type="component" value="Chromosome"/>
</dbReference>
<keyword evidence="6 18" id="KW-0645">Protease</keyword>
<dbReference type="InterPro" id="IPR011782">
    <property type="entry name" value="Pept_S1C_Do"/>
</dbReference>
<evidence type="ECO:0000256" key="13">
    <source>
        <dbReference type="ARBA" id="ARBA00032850"/>
    </source>
</evidence>